<dbReference type="AlphaFoldDB" id="A0A6J4NXN2"/>
<proteinExistence type="predicted"/>
<gene>
    <name evidence="2" type="ORF">AVDCRST_MAG55-501</name>
</gene>
<organism evidence="2">
    <name type="scientific">uncultured Rubrobacteraceae bacterium</name>
    <dbReference type="NCBI Taxonomy" id="349277"/>
    <lineage>
        <taxon>Bacteria</taxon>
        <taxon>Bacillati</taxon>
        <taxon>Actinomycetota</taxon>
        <taxon>Rubrobacteria</taxon>
        <taxon>Rubrobacterales</taxon>
        <taxon>Rubrobacteraceae</taxon>
        <taxon>environmental samples</taxon>
    </lineage>
</organism>
<evidence type="ECO:0000256" key="1">
    <source>
        <dbReference type="SAM" id="MobiDB-lite"/>
    </source>
</evidence>
<reference evidence="2" key="1">
    <citation type="submission" date="2020-02" db="EMBL/GenBank/DDBJ databases">
        <authorList>
            <person name="Meier V. D."/>
        </authorList>
    </citation>
    <scope>NUCLEOTIDE SEQUENCE</scope>
    <source>
        <strain evidence="2">AVDCRST_MAG55</strain>
    </source>
</reference>
<feature type="non-terminal residue" evidence="2">
    <location>
        <position position="1"/>
    </location>
</feature>
<sequence>AVRHPAPGVGEGVRHRGCAGDAPLRLREGRPHPHVSHRRRRERRLPPRAREDRPDRRGIRPPRRPRTGPLRDPNGASPNGSAAYTEL</sequence>
<evidence type="ECO:0000313" key="2">
    <source>
        <dbReference type="EMBL" id="CAA9398265.1"/>
    </source>
</evidence>
<dbReference type="EMBL" id="CADCUZ010000022">
    <property type="protein sequence ID" value="CAA9398265.1"/>
    <property type="molecule type" value="Genomic_DNA"/>
</dbReference>
<feature type="compositionally biased region" description="Basic and acidic residues" evidence="1">
    <location>
        <begin position="44"/>
        <end position="58"/>
    </location>
</feature>
<feature type="compositionally biased region" description="Polar residues" evidence="1">
    <location>
        <begin position="76"/>
        <end position="87"/>
    </location>
</feature>
<accession>A0A6J4NXN2</accession>
<feature type="compositionally biased region" description="Basic residues" evidence="1">
    <location>
        <begin position="32"/>
        <end position="43"/>
    </location>
</feature>
<protein>
    <submittedName>
        <fullName evidence="2">Uncharacterized protein</fullName>
    </submittedName>
</protein>
<feature type="region of interest" description="Disordered" evidence="1">
    <location>
        <begin position="1"/>
        <end position="87"/>
    </location>
</feature>
<name>A0A6J4NXN2_9ACTN</name>
<feature type="non-terminal residue" evidence="2">
    <location>
        <position position="87"/>
    </location>
</feature>